<dbReference type="AlphaFoldDB" id="A0A6J7AS98"/>
<feature type="region of interest" description="Disordered" evidence="1">
    <location>
        <begin position="180"/>
        <end position="228"/>
    </location>
</feature>
<organism evidence="2">
    <name type="scientific">freshwater metagenome</name>
    <dbReference type="NCBI Taxonomy" id="449393"/>
    <lineage>
        <taxon>unclassified sequences</taxon>
        <taxon>metagenomes</taxon>
        <taxon>ecological metagenomes</taxon>
    </lineage>
</organism>
<dbReference type="EMBL" id="CAFAAV010000321">
    <property type="protein sequence ID" value="CAB4835593.1"/>
    <property type="molecule type" value="Genomic_DNA"/>
</dbReference>
<evidence type="ECO:0000313" key="2">
    <source>
        <dbReference type="EMBL" id="CAB4835593.1"/>
    </source>
</evidence>
<proteinExistence type="predicted"/>
<protein>
    <submittedName>
        <fullName evidence="2">Unannotated protein</fullName>
    </submittedName>
</protein>
<reference evidence="2" key="1">
    <citation type="submission" date="2020-05" db="EMBL/GenBank/DDBJ databases">
        <authorList>
            <person name="Chiriac C."/>
            <person name="Salcher M."/>
            <person name="Ghai R."/>
            <person name="Kavagutti S V."/>
        </authorList>
    </citation>
    <scope>NUCLEOTIDE SEQUENCE</scope>
</reference>
<name>A0A6J7AS98_9ZZZZ</name>
<sequence length="276" mass="29525">MNITPRVAPTVGLDAQQLLLVVPLVQRFGLVEPFVALQTNQPGTGHIGDALGQLGLPRAGRTFDKDRLAETIGEEGDAGNTVVGEVVHVSQAITDLLDALETMSHAGHPTVDAGRTVNRNERCILMAVASRSTAVSIRVMNHAGPRGRFGRLEGHRAFEGHWSCGDGRARTGRHSRALGSGTSAVFHSPCPTRAGPGRLTVRATRSPGHHAHRGHPTSGSRRSGVRHGGVQRRLGEYCPGPCRPHPPTVRCSSRRGFCGAHPGPHRARATGRRRHR</sequence>
<gene>
    <name evidence="2" type="ORF">UFOPK3099_02820</name>
</gene>
<accession>A0A6J7AS98</accession>
<evidence type="ECO:0000256" key="1">
    <source>
        <dbReference type="SAM" id="MobiDB-lite"/>
    </source>
</evidence>